<dbReference type="GO" id="GO:0005524">
    <property type="term" value="F:ATP binding"/>
    <property type="evidence" value="ECO:0007669"/>
    <property type="project" value="UniProtKB-UniRule"/>
</dbReference>
<dbReference type="InterPro" id="IPR004586">
    <property type="entry name" value="RecB"/>
</dbReference>
<dbReference type="Pfam" id="PF00580">
    <property type="entry name" value="UvrD-helicase"/>
    <property type="match status" value="1"/>
</dbReference>
<comment type="similarity">
    <text evidence="15">Belongs to the helicase family. UvrD subfamily.</text>
</comment>
<comment type="function">
    <text evidence="15">A helicase/nuclease that prepares dsDNA breaks (DSB) for recombinational DNA repair. Binds to DSBs and unwinds DNA via a highly rapid and processive ATP-dependent bidirectional helicase activity. Unwinds dsDNA until it encounters a Chi (crossover hotspot instigator) sequence from the 3' direction. Cuts ssDNA a few nucleotides 3' to the Chi site. The properties and activities of the enzyme are changed at Chi. The Chi-altered holoenzyme produces a long 3'-ssDNA overhang and facilitates RecA-binding to the ssDNA for homologous DNA recombination and repair. Holoenzyme degrades any linearized DNA that is unable to undergo homologous recombination. In the holoenzyme this subunit contributes ATPase, 3'-5' helicase, exonuclease activity and loads RecA onto ssDNA.</text>
</comment>
<dbReference type="Gene3D" id="3.40.50.300">
    <property type="entry name" value="P-loop containing nucleotide triphosphate hydrolases"/>
    <property type="match status" value="2"/>
</dbReference>
<evidence type="ECO:0000256" key="1">
    <source>
        <dbReference type="ARBA" id="ARBA00022722"/>
    </source>
</evidence>
<dbReference type="PROSITE" id="PS51217">
    <property type="entry name" value="UVRD_HELICASE_CTER"/>
    <property type="match status" value="1"/>
</dbReference>
<keyword evidence="11 15" id="KW-0234">DNA repair</keyword>
<dbReference type="Proteomes" id="UP001333710">
    <property type="component" value="Chromosome"/>
</dbReference>
<organism evidence="19 20">
    <name type="scientific">Planctobacterium marinum</name>
    <dbReference type="NCBI Taxonomy" id="1631968"/>
    <lineage>
        <taxon>Bacteria</taxon>
        <taxon>Pseudomonadati</taxon>
        <taxon>Pseudomonadota</taxon>
        <taxon>Gammaproteobacteria</taxon>
        <taxon>Alteromonadales</taxon>
        <taxon>Alteromonadaceae</taxon>
        <taxon>Planctobacterium</taxon>
    </lineage>
</organism>
<sequence length="1220" mass="137505">MTESMNNTSVMKPLEALSFPLDKNALIEASAGTGKTYTISNLYLRLLLGHQCQARVVSEILILTFTNAATAELKDRILARIRTAWRDFAVGQSSDAFIQALIDATSNKEQAQQRLLIASQEMDLASIFTIHGFCQRVLTEHAFESGSPWQENLSLDDSALLKKASSDYWRVRVTSLPEGTLRWLLKQWSTPDALSRFLRPTLSRDIGSEEPQALKQQWMQLQQDYDSAVEEIRSWWRDAGMSDVLREADLKANVKIAKPGFLSMMAEFGQGTRYTPDLGRDGWILLAPDNIAKARKKSSAELELSEFERFEQLAALEKKLETSRQQYFFWDALLFFRRHLQIQKQQNAELSPDDLLSRLYHALTSKADMAVNTDAGGPLTQLLREKYPVALVDEFQDTDETQFAIFRHLYVQEEATGALIMIGDPKQAIYSFRGGDIHTYLSARRIVAQDSRYTLATNWRSQPALISAVNAFFANSQSGFNHQDMPFIAVSAGQGEKHLSLNNDKAESLAVAVLPDAVDKKGQPAAHKWGSASQTMAQVCGNQVANYLGQMRIAEQGLKASDICVLVRDRFEAELIQDALKQRNIDSVFLRKDSVLKSPVAYSIWLLLRAIAEFKSESNIKAALLDGLFAYSHEELSAIHSDLSQWQQCLQYFANAHDIWSRQGVMAALEYIAQRFDLLSRIMARQQAHHRCITDLRHLSEILQFQSTRIEGKTPLINWFEACLAQPDLLASEGIEGTQWRLDTDQNLVQISTIHASKGLQYPVVMLPFCSRFKDSATGFYHDEQKGLQYRLEDDEQLLLQQQQERLAEDIRLFYVALTRAEFHCWLGVWNNAISPRSASSGFGHAAIGSVLDFSTDTPVTAEAILLRLQQRLTGENVAINELSTEDTEQVILFDGVTSASKPLAFSPLSQGIHQDWLLTSYSAISRTRLVQHDNAQDTASELHEQLKAADETSLTVLADINVEPDIYIRQEQEPTQPPEMRFAFTRGASAGSYLHEVLENCAFDEPESVQHFCLEYADKYSVDPDEVPQISDWLVDTLQSPLTASPDGIRLWDVPASHRLAEMEFYLPLNQVDVSTFNQLLSSWLPDMNGHYQLQQLNGMLKGYLDLIYIHQGRFYVADYKSNHLGDSLEDYGQSHLDEAMSHHDYYLQALLYSVALHRYLKNKLAGYDPEQHLGGAQYLFLRGMSAVAPGNGVLTVSPPIDLIYKLDTLFSGKQEAAA</sequence>
<keyword evidence="8 15" id="KW-0067">ATP-binding</keyword>
<comment type="miscellaneous">
    <text evidence="15">In the RecBCD complex, RecB has a slow 3'-5' helicase, an exonuclease activity and loads RecA onto ssDNA, RecD has a fast 5'-3' helicase activity, while RecC stimulates the ATPase and processivity of the RecB helicase and contributes to recognition of the Chi site.</text>
</comment>
<dbReference type="InterPro" id="IPR011604">
    <property type="entry name" value="PDDEXK-like_dom_sf"/>
</dbReference>
<comment type="domain">
    <text evidence="15">The N-terminal DNA-binding domain is a ssDNA-dependent ATPase and has ATP-dependent 3'-5' helicase function. This domain interacts with RecC.</text>
</comment>
<dbReference type="InterPro" id="IPR014017">
    <property type="entry name" value="DNA_helicase_UvrD-like_C"/>
</dbReference>
<keyword evidence="3 15" id="KW-0547">Nucleotide-binding</keyword>
<dbReference type="Gene3D" id="3.90.320.10">
    <property type="match status" value="1"/>
</dbReference>
<dbReference type="NCBIfam" id="TIGR00609">
    <property type="entry name" value="recB"/>
    <property type="match status" value="1"/>
</dbReference>
<feature type="region of interest" description="DNA-binding and helicase activity, interacts with RecC" evidence="15">
    <location>
        <begin position="1"/>
        <end position="868"/>
    </location>
</feature>
<dbReference type="GO" id="GO:0005829">
    <property type="term" value="C:cytosol"/>
    <property type="evidence" value="ECO:0007669"/>
    <property type="project" value="TreeGrafter"/>
</dbReference>
<dbReference type="EMBL" id="AP027272">
    <property type="protein sequence ID" value="BDX06185.1"/>
    <property type="molecule type" value="Genomic_DNA"/>
</dbReference>
<feature type="domain" description="UvrD-like helicase C-terminal" evidence="18">
    <location>
        <begin position="478"/>
        <end position="759"/>
    </location>
</feature>
<dbReference type="InterPro" id="IPR000212">
    <property type="entry name" value="DNA_helicase_UvrD/REP"/>
</dbReference>
<evidence type="ECO:0000256" key="15">
    <source>
        <dbReference type="HAMAP-Rule" id="MF_01485"/>
    </source>
</evidence>
<gene>
    <name evidence="15 19" type="primary">recB</name>
    <name evidence="19" type="ORF">MACH26_17060</name>
</gene>
<dbReference type="GO" id="GO:0003677">
    <property type="term" value="F:DNA binding"/>
    <property type="evidence" value="ECO:0007669"/>
    <property type="project" value="UniProtKB-UniRule"/>
</dbReference>
<dbReference type="HAMAP" id="MF_01485">
    <property type="entry name" value="RecB"/>
    <property type="match status" value="1"/>
</dbReference>
<dbReference type="CDD" id="cd22352">
    <property type="entry name" value="RecB_C-like"/>
    <property type="match status" value="1"/>
</dbReference>
<dbReference type="GO" id="GO:0008854">
    <property type="term" value="F:exodeoxyribonuclease V activity"/>
    <property type="evidence" value="ECO:0007669"/>
    <property type="project" value="UniProtKB-EC"/>
</dbReference>
<dbReference type="EC" id="3.1.11.5" evidence="15"/>
<keyword evidence="4 15" id="KW-0227">DNA damage</keyword>
<comment type="subunit">
    <text evidence="15">Heterotrimer of RecB, RecC and RecD. All subunits contribute to DNA-binding. Interacts with RecA.</text>
</comment>
<keyword evidence="20" id="KW-1185">Reference proteome</keyword>
<evidence type="ECO:0000256" key="9">
    <source>
        <dbReference type="ARBA" id="ARBA00022842"/>
    </source>
</evidence>
<dbReference type="Gene3D" id="1.10.486.10">
    <property type="entry name" value="PCRA, domain 4"/>
    <property type="match status" value="1"/>
</dbReference>
<dbReference type="EC" id="5.6.2.4" evidence="15"/>
<protein>
    <recommendedName>
        <fullName evidence="15">RecBCD enzyme subunit RecB</fullName>
        <ecNumber evidence="15">3.1.11.5</ecNumber>
        <ecNumber evidence="15">5.6.2.4</ecNumber>
    </recommendedName>
    <alternativeName>
        <fullName evidence="15">DNA 3'-5' helicase subunit RecB</fullName>
    </alternativeName>
    <alternativeName>
        <fullName evidence="15">Exonuclease V subunit RecB</fullName>
        <shortName evidence="15">ExoV subunit RecB</shortName>
    </alternativeName>
    <alternativeName>
        <fullName evidence="15">Helicase/nuclease RecBCD subunit RecB</fullName>
    </alternativeName>
</protein>
<feature type="active site" description="For nuclease activity" evidence="15">
    <location>
        <position position="1120"/>
    </location>
</feature>
<evidence type="ECO:0000256" key="14">
    <source>
        <dbReference type="ARBA" id="ARBA00048988"/>
    </source>
</evidence>
<evidence type="ECO:0000256" key="3">
    <source>
        <dbReference type="ARBA" id="ARBA00022741"/>
    </source>
</evidence>
<dbReference type="GO" id="GO:0009338">
    <property type="term" value="C:exodeoxyribonuclease V complex"/>
    <property type="evidence" value="ECO:0007669"/>
    <property type="project" value="TreeGrafter"/>
</dbReference>
<evidence type="ECO:0000256" key="10">
    <source>
        <dbReference type="ARBA" id="ARBA00023125"/>
    </source>
</evidence>
<feature type="binding site" evidence="15">
    <location>
        <position position="1107"/>
    </location>
    <ligand>
        <name>Mg(2+)</name>
        <dbReference type="ChEBI" id="CHEBI:18420"/>
    </ligand>
</feature>
<dbReference type="GO" id="GO:0000724">
    <property type="term" value="P:double-strand break repair via homologous recombination"/>
    <property type="evidence" value="ECO:0007669"/>
    <property type="project" value="UniProtKB-UniRule"/>
</dbReference>
<dbReference type="Gene3D" id="1.10.3170.10">
    <property type="entry name" value="Recbcd, chain B, domain 2"/>
    <property type="match status" value="1"/>
</dbReference>
<evidence type="ECO:0000256" key="8">
    <source>
        <dbReference type="ARBA" id="ARBA00022840"/>
    </source>
</evidence>
<dbReference type="InterPro" id="IPR014016">
    <property type="entry name" value="UvrD-like_ATP-bd"/>
</dbReference>
<dbReference type="PANTHER" id="PTHR11070">
    <property type="entry name" value="UVRD / RECB / PCRA DNA HELICASE FAMILY MEMBER"/>
    <property type="match status" value="1"/>
</dbReference>
<keyword evidence="1 15" id="KW-0540">Nuclease</keyword>
<keyword evidence="6 15" id="KW-0347">Helicase</keyword>
<feature type="binding site" evidence="16">
    <location>
        <begin position="29"/>
        <end position="36"/>
    </location>
    <ligand>
        <name>ATP</name>
        <dbReference type="ChEBI" id="CHEBI:30616"/>
    </ligand>
</feature>
<evidence type="ECO:0000256" key="2">
    <source>
        <dbReference type="ARBA" id="ARBA00022723"/>
    </source>
</evidence>
<keyword evidence="10 15" id="KW-0238">DNA-binding</keyword>
<dbReference type="KEGG" id="pmaw:MACH26_17060"/>
<dbReference type="AlphaFoldDB" id="A0AA48KU81"/>
<dbReference type="GO" id="GO:0000287">
    <property type="term" value="F:magnesium ion binding"/>
    <property type="evidence" value="ECO:0007669"/>
    <property type="project" value="UniProtKB-UniRule"/>
</dbReference>
<reference evidence="19" key="1">
    <citation type="submission" date="2023-01" db="EMBL/GenBank/DDBJ databases">
        <title>Complete genome sequence of Planctobacterium marinum strain Dej080120_11.</title>
        <authorList>
            <person name="Ueki S."/>
            <person name="Maruyama F."/>
        </authorList>
    </citation>
    <scope>NUCLEOTIDE SEQUENCE</scope>
    <source>
        <strain evidence="19">Dej080120_11</strain>
    </source>
</reference>
<name>A0AA48KU81_9ALTE</name>
<dbReference type="Pfam" id="PF12705">
    <property type="entry name" value="PDDEXK_1"/>
    <property type="match status" value="1"/>
</dbReference>
<keyword evidence="7 15" id="KW-0269">Exonuclease</keyword>
<feature type="region of interest" description="Nuclease activity, interacts with RecD and RecA" evidence="15">
    <location>
        <begin position="916"/>
        <end position="1220"/>
    </location>
</feature>
<evidence type="ECO:0000256" key="5">
    <source>
        <dbReference type="ARBA" id="ARBA00022801"/>
    </source>
</evidence>
<evidence type="ECO:0000256" key="7">
    <source>
        <dbReference type="ARBA" id="ARBA00022839"/>
    </source>
</evidence>
<evidence type="ECO:0000313" key="20">
    <source>
        <dbReference type="Proteomes" id="UP001333710"/>
    </source>
</evidence>
<evidence type="ECO:0000259" key="18">
    <source>
        <dbReference type="PROSITE" id="PS51217"/>
    </source>
</evidence>
<evidence type="ECO:0000256" key="13">
    <source>
        <dbReference type="ARBA" id="ARBA00034617"/>
    </source>
</evidence>
<proteinExistence type="inferred from homology"/>
<comment type="catalytic activity">
    <reaction evidence="14 15">
        <text>ATP + H2O = ADP + phosphate + H(+)</text>
        <dbReference type="Rhea" id="RHEA:13065"/>
        <dbReference type="ChEBI" id="CHEBI:15377"/>
        <dbReference type="ChEBI" id="CHEBI:15378"/>
        <dbReference type="ChEBI" id="CHEBI:30616"/>
        <dbReference type="ChEBI" id="CHEBI:43474"/>
        <dbReference type="ChEBI" id="CHEBI:456216"/>
        <dbReference type="EC" id="5.6.2.4"/>
    </reaction>
</comment>
<evidence type="ECO:0000256" key="16">
    <source>
        <dbReference type="PROSITE-ProRule" id="PRU00560"/>
    </source>
</evidence>
<accession>A0AA48KU81</accession>
<dbReference type="GO" id="GO:0043138">
    <property type="term" value="F:3'-5' DNA helicase activity"/>
    <property type="evidence" value="ECO:0007669"/>
    <property type="project" value="UniProtKB-UniRule"/>
</dbReference>
<keyword evidence="9 15" id="KW-0460">Magnesium</keyword>
<dbReference type="SUPFAM" id="SSF52540">
    <property type="entry name" value="P-loop containing nucleoside triphosphate hydrolases"/>
    <property type="match status" value="1"/>
</dbReference>
<dbReference type="RefSeq" id="WP_338292217.1">
    <property type="nucleotide sequence ID" value="NZ_AP027272.1"/>
</dbReference>
<dbReference type="Pfam" id="PF13361">
    <property type="entry name" value="UvrD_C"/>
    <property type="match status" value="1"/>
</dbReference>
<comment type="catalytic activity">
    <reaction evidence="15">
        <text>Exonucleolytic cleavage (in the presence of ATP) in either 5'- to 3'- or 3'- to 5'-direction to yield 5'-phosphooligonucleotides.</text>
        <dbReference type="EC" id="3.1.11.5"/>
    </reaction>
</comment>
<dbReference type="PROSITE" id="PS51198">
    <property type="entry name" value="UVRD_HELICASE_ATP_BIND"/>
    <property type="match status" value="1"/>
</dbReference>
<dbReference type="InterPro" id="IPR038726">
    <property type="entry name" value="PDDEXK_AddAB-type"/>
</dbReference>
<comment type="catalytic activity">
    <reaction evidence="13 15">
        <text>Couples ATP hydrolysis with the unwinding of duplex DNA by translocating in the 3'-5' direction.</text>
        <dbReference type="EC" id="5.6.2.4"/>
    </reaction>
</comment>
<keyword evidence="12 15" id="KW-0413">Isomerase</keyword>
<comment type="cofactor">
    <cofactor evidence="15">
        <name>Mg(2+)</name>
        <dbReference type="ChEBI" id="CHEBI:18420"/>
    </cofactor>
    <text evidence="15">Binds 1 Mg(2+) ion per subunit.</text>
</comment>
<feature type="domain" description="UvrD-like helicase ATP-binding" evidence="17">
    <location>
        <begin position="8"/>
        <end position="462"/>
    </location>
</feature>
<evidence type="ECO:0000259" key="17">
    <source>
        <dbReference type="PROSITE" id="PS51198"/>
    </source>
</evidence>
<dbReference type="PANTHER" id="PTHR11070:SF23">
    <property type="entry name" value="RECBCD ENZYME SUBUNIT RECB"/>
    <property type="match status" value="1"/>
</dbReference>
<evidence type="ECO:0000313" key="19">
    <source>
        <dbReference type="EMBL" id="BDX06185.1"/>
    </source>
</evidence>
<feature type="binding site" evidence="15">
    <location>
        <position position="996"/>
    </location>
    <ligand>
        <name>Mg(2+)</name>
        <dbReference type="ChEBI" id="CHEBI:18420"/>
    </ligand>
</feature>
<evidence type="ECO:0000256" key="11">
    <source>
        <dbReference type="ARBA" id="ARBA00023204"/>
    </source>
</evidence>
<dbReference type="SUPFAM" id="SSF52980">
    <property type="entry name" value="Restriction endonuclease-like"/>
    <property type="match status" value="1"/>
</dbReference>
<evidence type="ECO:0000256" key="4">
    <source>
        <dbReference type="ARBA" id="ARBA00022763"/>
    </source>
</evidence>
<keyword evidence="5 15" id="KW-0378">Hydrolase</keyword>
<keyword evidence="2 15" id="KW-0479">Metal-binding</keyword>
<comment type="domain">
    <text evidence="15">The C-terminal domain has nuclease activity and interacts with RecD. It interacts with RecA, facilitating its loading onto ssDNA.</text>
</comment>
<evidence type="ECO:0000256" key="12">
    <source>
        <dbReference type="ARBA" id="ARBA00023235"/>
    </source>
</evidence>
<dbReference type="InterPro" id="IPR027417">
    <property type="entry name" value="P-loop_NTPase"/>
</dbReference>
<dbReference type="InterPro" id="IPR011335">
    <property type="entry name" value="Restrct_endonuc-II-like"/>
</dbReference>
<feature type="binding site" evidence="15">
    <location>
        <position position="1120"/>
    </location>
    <ligand>
        <name>Mg(2+)</name>
        <dbReference type="ChEBI" id="CHEBI:18420"/>
    </ligand>
</feature>
<evidence type="ECO:0000256" key="6">
    <source>
        <dbReference type="ARBA" id="ARBA00022806"/>
    </source>
</evidence>